<keyword evidence="8" id="KW-1185">Reference proteome</keyword>
<sequence>MAEEGVKVHGFWISPYSTRVEIALKMKGVKYEYVEEDLQNKSSELLQYNHVHKKVPVLIHNGKAIAESKIILEYIDETWKNNPIMPQDPHEKAMARFWAKFIDDEFLQPLRKALFFGEMEVEKAIEETKVNLKILEKVLEGKNFFGGERIGLVDIVATSIAYWVPLFEKAVEKKMLTEEFPKLCNWKNKYVNHNIIKEALPPKDKSIAYFRARFAKFRTSS</sequence>
<evidence type="ECO:0000256" key="2">
    <source>
        <dbReference type="ARBA" id="ARBA00022679"/>
    </source>
</evidence>
<dbReference type="Pfam" id="PF00043">
    <property type="entry name" value="GST_C"/>
    <property type="match status" value="1"/>
</dbReference>
<evidence type="ECO:0000313" key="8">
    <source>
        <dbReference type="Proteomes" id="UP001279734"/>
    </source>
</evidence>
<comment type="caution">
    <text evidence="7">The sequence shown here is derived from an EMBL/GenBank/DDBJ whole genome shotgun (WGS) entry which is preliminary data.</text>
</comment>
<dbReference type="SFLD" id="SFLDS00019">
    <property type="entry name" value="Glutathione_Transferase_(cytos"/>
    <property type="match status" value="1"/>
</dbReference>
<dbReference type="PANTHER" id="PTHR11260">
    <property type="entry name" value="GLUTATHIONE S-TRANSFERASE, GST, SUPERFAMILY, GST DOMAIN CONTAINING"/>
    <property type="match status" value="1"/>
</dbReference>
<dbReference type="InterPro" id="IPR010987">
    <property type="entry name" value="Glutathione-S-Trfase_C-like"/>
</dbReference>
<dbReference type="PROSITE" id="PS50404">
    <property type="entry name" value="GST_NTER"/>
    <property type="match status" value="1"/>
</dbReference>
<gene>
    <name evidence="7" type="ORF">Nepgr_012030</name>
</gene>
<name>A0AAD3SGE2_NEPGR</name>
<feature type="domain" description="GST C-terminal" evidence="6">
    <location>
        <begin position="88"/>
        <end position="210"/>
    </location>
</feature>
<dbReference type="InterPro" id="IPR036249">
    <property type="entry name" value="Thioredoxin-like_sf"/>
</dbReference>
<reference evidence="7" key="1">
    <citation type="submission" date="2023-05" db="EMBL/GenBank/DDBJ databases">
        <title>Nepenthes gracilis genome sequencing.</title>
        <authorList>
            <person name="Fukushima K."/>
        </authorList>
    </citation>
    <scope>NUCLEOTIDE SEQUENCE</scope>
    <source>
        <strain evidence="7">SING2019-196</strain>
    </source>
</reference>
<dbReference type="GO" id="GO:0004364">
    <property type="term" value="F:glutathione transferase activity"/>
    <property type="evidence" value="ECO:0007669"/>
    <property type="project" value="UniProtKB-EC"/>
</dbReference>
<dbReference type="Gene3D" id="1.20.1050.10">
    <property type="match status" value="1"/>
</dbReference>
<feature type="domain" description="GST N-terminal" evidence="5">
    <location>
        <begin position="4"/>
        <end position="83"/>
    </location>
</feature>
<keyword evidence="2" id="KW-0808">Transferase</keyword>
<dbReference type="CDD" id="cd03185">
    <property type="entry name" value="GST_C_Tau"/>
    <property type="match status" value="1"/>
</dbReference>
<comment type="similarity">
    <text evidence="4">Belongs to the GST superfamily.</text>
</comment>
<dbReference type="PANTHER" id="PTHR11260:SF676">
    <property type="entry name" value="GLUTATHIONE S-TRANSFERASE U8"/>
    <property type="match status" value="1"/>
</dbReference>
<dbReference type="InterPro" id="IPR045074">
    <property type="entry name" value="GST_C_Tau"/>
</dbReference>
<dbReference type="PROSITE" id="PS51354">
    <property type="entry name" value="GLUTAREDOXIN_2"/>
    <property type="match status" value="1"/>
</dbReference>
<organism evidence="7 8">
    <name type="scientific">Nepenthes gracilis</name>
    <name type="common">Slender pitcher plant</name>
    <dbReference type="NCBI Taxonomy" id="150966"/>
    <lineage>
        <taxon>Eukaryota</taxon>
        <taxon>Viridiplantae</taxon>
        <taxon>Streptophyta</taxon>
        <taxon>Embryophyta</taxon>
        <taxon>Tracheophyta</taxon>
        <taxon>Spermatophyta</taxon>
        <taxon>Magnoliopsida</taxon>
        <taxon>eudicotyledons</taxon>
        <taxon>Gunneridae</taxon>
        <taxon>Pentapetalae</taxon>
        <taxon>Caryophyllales</taxon>
        <taxon>Nepenthaceae</taxon>
        <taxon>Nepenthes</taxon>
    </lineage>
</organism>
<evidence type="ECO:0000256" key="3">
    <source>
        <dbReference type="ARBA" id="ARBA00047960"/>
    </source>
</evidence>
<protein>
    <recommendedName>
        <fullName evidence="1">glutathione transferase</fullName>
        <ecNumber evidence="1">2.5.1.18</ecNumber>
    </recommendedName>
</protein>
<evidence type="ECO:0000256" key="4">
    <source>
        <dbReference type="RuleBase" id="RU003494"/>
    </source>
</evidence>
<dbReference type="PROSITE" id="PS50405">
    <property type="entry name" value="GST_CTER"/>
    <property type="match status" value="1"/>
</dbReference>
<dbReference type="Pfam" id="PF02798">
    <property type="entry name" value="GST_N"/>
    <property type="match status" value="1"/>
</dbReference>
<dbReference type="GO" id="GO:0006749">
    <property type="term" value="P:glutathione metabolic process"/>
    <property type="evidence" value="ECO:0007669"/>
    <property type="project" value="InterPro"/>
</dbReference>
<dbReference type="FunFam" id="3.40.30.10:FF:000197">
    <property type="entry name" value="Glutathione S-transferase U10"/>
    <property type="match status" value="1"/>
</dbReference>
<dbReference type="InterPro" id="IPR004045">
    <property type="entry name" value="Glutathione_S-Trfase_N"/>
</dbReference>
<evidence type="ECO:0000313" key="7">
    <source>
        <dbReference type="EMBL" id="GMH10189.1"/>
    </source>
</evidence>
<dbReference type="InterPro" id="IPR036282">
    <property type="entry name" value="Glutathione-S-Trfase_C_sf"/>
</dbReference>
<dbReference type="SUPFAM" id="SSF47616">
    <property type="entry name" value="GST C-terminal domain-like"/>
    <property type="match status" value="1"/>
</dbReference>
<dbReference type="InterPro" id="IPR040079">
    <property type="entry name" value="Glutathione_S-Trfase"/>
</dbReference>
<dbReference type="InterPro" id="IPR045073">
    <property type="entry name" value="Omega/Tau-like"/>
</dbReference>
<dbReference type="EMBL" id="BSYO01000009">
    <property type="protein sequence ID" value="GMH10189.1"/>
    <property type="molecule type" value="Genomic_DNA"/>
</dbReference>
<dbReference type="SUPFAM" id="SSF52833">
    <property type="entry name" value="Thioredoxin-like"/>
    <property type="match status" value="1"/>
</dbReference>
<dbReference type="CDD" id="cd03058">
    <property type="entry name" value="GST_N_Tau"/>
    <property type="match status" value="1"/>
</dbReference>
<dbReference type="Gene3D" id="3.40.30.10">
    <property type="entry name" value="Glutaredoxin"/>
    <property type="match status" value="1"/>
</dbReference>
<dbReference type="GO" id="GO:0005737">
    <property type="term" value="C:cytoplasm"/>
    <property type="evidence" value="ECO:0007669"/>
    <property type="project" value="TreeGrafter"/>
</dbReference>
<evidence type="ECO:0000256" key="1">
    <source>
        <dbReference type="ARBA" id="ARBA00012452"/>
    </source>
</evidence>
<dbReference type="EC" id="2.5.1.18" evidence="1"/>
<dbReference type="AlphaFoldDB" id="A0AAD3SGE2"/>
<comment type="catalytic activity">
    <reaction evidence="3">
        <text>RX + glutathione = an S-substituted glutathione + a halide anion + H(+)</text>
        <dbReference type="Rhea" id="RHEA:16437"/>
        <dbReference type="ChEBI" id="CHEBI:15378"/>
        <dbReference type="ChEBI" id="CHEBI:16042"/>
        <dbReference type="ChEBI" id="CHEBI:17792"/>
        <dbReference type="ChEBI" id="CHEBI:57925"/>
        <dbReference type="ChEBI" id="CHEBI:90779"/>
        <dbReference type="EC" id="2.5.1.18"/>
    </reaction>
</comment>
<dbReference type="FunFam" id="1.20.1050.10:FF:000012">
    <property type="entry name" value="Tau class glutathione S-transferase"/>
    <property type="match status" value="1"/>
</dbReference>
<dbReference type="InterPro" id="IPR004046">
    <property type="entry name" value="GST_C"/>
</dbReference>
<dbReference type="SFLD" id="SFLDG00358">
    <property type="entry name" value="Main_(cytGST)"/>
    <property type="match status" value="1"/>
</dbReference>
<dbReference type="Proteomes" id="UP001279734">
    <property type="component" value="Unassembled WGS sequence"/>
</dbReference>
<evidence type="ECO:0000259" key="5">
    <source>
        <dbReference type="PROSITE" id="PS50404"/>
    </source>
</evidence>
<accession>A0AAD3SGE2</accession>
<dbReference type="SFLD" id="SFLDG01152">
    <property type="entry name" value="Main.3:_Omega-_and_Tau-like"/>
    <property type="match status" value="1"/>
</dbReference>
<evidence type="ECO:0000259" key="6">
    <source>
        <dbReference type="PROSITE" id="PS50405"/>
    </source>
</evidence>
<proteinExistence type="inferred from homology"/>